<dbReference type="InterPro" id="IPR041926">
    <property type="entry name" value="UBA1_UBAC1"/>
</dbReference>
<name>A0A210QS78_MIZYE</name>
<feature type="compositionally biased region" description="Basic and acidic residues" evidence="4">
    <location>
        <begin position="470"/>
        <end position="485"/>
    </location>
</feature>
<keyword evidence="2" id="KW-0963">Cytoplasm</keyword>
<dbReference type="AlphaFoldDB" id="A0A210QS78"/>
<dbReference type="PANTHER" id="PTHR46738:SF1">
    <property type="entry name" value="UBIQUITIN-ASSOCIATED DOMAIN-CONTAINING PROTEIN 1"/>
    <property type="match status" value="1"/>
</dbReference>
<evidence type="ECO:0000256" key="1">
    <source>
        <dbReference type="ARBA" id="ARBA00004496"/>
    </source>
</evidence>
<feature type="compositionally biased region" description="Basic and acidic residues" evidence="4">
    <location>
        <begin position="532"/>
        <end position="541"/>
    </location>
</feature>
<dbReference type="Gene3D" id="1.10.8.10">
    <property type="entry name" value="DNA helicase RuvA subunit, C-terminal domain"/>
    <property type="match status" value="2"/>
</dbReference>
<evidence type="ECO:0000259" key="5">
    <source>
        <dbReference type="PROSITE" id="PS50030"/>
    </source>
</evidence>
<feature type="domain" description="UBA" evidence="5">
    <location>
        <begin position="283"/>
        <end position="323"/>
    </location>
</feature>
<feature type="compositionally biased region" description="Low complexity" evidence="4">
    <location>
        <begin position="410"/>
        <end position="435"/>
    </location>
</feature>
<dbReference type="OrthoDB" id="336240at2759"/>
<accession>A0A210QS78</accession>
<dbReference type="Proteomes" id="UP000242188">
    <property type="component" value="Unassembled WGS sequence"/>
</dbReference>
<dbReference type="PANTHER" id="PTHR46738">
    <property type="entry name" value="UBIQUITIN-ASSOCIATED DOMAIN-CONTAINING PROTEIN 1"/>
    <property type="match status" value="1"/>
</dbReference>
<keyword evidence="3" id="KW-0677">Repeat</keyword>
<evidence type="ECO:0000256" key="2">
    <source>
        <dbReference type="ARBA" id="ARBA00022490"/>
    </source>
</evidence>
<dbReference type="Pfam" id="PF23326">
    <property type="entry name" value="UBL_UBAC1"/>
    <property type="match status" value="1"/>
</dbReference>
<dbReference type="PROSITE" id="PS50053">
    <property type="entry name" value="UBIQUITIN_2"/>
    <property type="match status" value="1"/>
</dbReference>
<organism evidence="7 8">
    <name type="scientific">Mizuhopecten yessoensis</name>
    <name type="common">Japanese scallop</name>
    <name type="synonym">Patinopecten yessoensis</name>
    <dbReference type="NCBI Taxonomy" id="6573"/>
    <lineage>
        <taxon>Eukaryota</taxon>
        <taxon>Metazoa</taxon>
        <taxon>Spiralia</taxon>
        <taxon>Lophotrochozoa</taxon>
        <taxon>Mollusca</taxon>
        <taxon>Bivalvia</taxon>
        <taxon>Autobranchia</taxon>
        <taxon>Pteriomorphia</taxon>
        <taxon>Pectinida</taxon>
        <taxon>Pectinoidea</taxon>
        <taxon>Pectinidae</taxon>
        <taxon>Mizuhopecten</taxon>
    </lineage>
</organism>
<reference evidence="7 8" key="1">
    <citation type="journal article" date="2017" name="Nat. Ecol. Evol.">
        <title>Scallop genome provides insights into evolution of bilaterian karyotype and development.</title>
        <authorList>
            <person name="Wang S."/>
            <person name="Zhang J."/>
            <person name="Jiao W."/>
            <person name="Li J."/>
            <person name="Xun X."/>
            <person name="Sun Y."/>
            <person name="Guo X."/>
            <person name="Huan P."/>
            <person name="Dong B."/>
            <person name="Zhang L."/>
            <person name="Hu X."/>
            <person name="Sun X."/>
            <person name="Wang J."/>
            <person name="Zhao C."/>
            <person name="Wang Y."/>
            <person name="Wang D."/>
            <person name="Huang X."/>
            <person name="Wang R."/>
            <person name="Lv J."/>
            <person name="Li Y."/>
            <person name="Zhang Z."/>
            <person name="Liu B."/>
            <person name="Lu W."/>
            <person name="Hui Y."/>
            <person name="Liang J."/>
            <person name="Zhou Z."/>
            <person name="Hou R."/>
            <person name="Li X."/>
            <person name="Liu Y."/>
            <person name="Li H."/>
            <person name="Ning X."/>
            <person name="Lin Y."/>
            <person name="Zhao L."/>
            <person name="Xing Q."/>
            <person name="Dou J."/>
            <person name="Li Y."/>
            <person name="Mao J."/>
            <person name="Guo H."/>
            <person name="Dou H."/>
            <person name="Li T."/>
            <person name="Mu C."/>
            <person name="Jiang W."/>
            <person name="Fu Q."/>
            <person name="Fu X."/>
            <person name="Miao Y."/>
            <person name="Liu J."/>
            <person name="Yu Q."/>
            <person name="Li R."/>
            <person name="Liao H."/>
            <person name="Li X."/>
            <person name="Kong Y."/>
            <person name="Jiang Z."/>
            <person name="Chourrout D."/>
            <person name="Li R."/>
            <person name="Bao Z."/>
        </authorList>
    </citation>
    <scope>NUCLEOTIDE SEQUENCE [LARGE SCALE GENOMIC DNA]</scope>
    <source>
        <strain evidence="7 8">PY_sf001</strain>
    </source>
</reference>
<sequence length="541" mass="59778">MFVSETSILPPTGMRVRVLDMEGQEFIIDLNPDSKIDDVKIRSLGHFLNPADSMKSSLYHKILLVRTGKVLSDEKTLSQEGVTDNDELIILKKRLVPSRYESKDPLQKDEGKKITMDTIKEVTCRLPVAKAPKAPETPPNLDFQTELRKILVSLIEASQKILCLNPEASKIFKQAEDMLKESTEPKIDQVSLRKLTEMGFPEGRAKKALVLNKMSVTESMEWLIQHESDPNIDEPVPGTEEVQEPEDQTEGAVGGVEDNDEGQSPQVTNILKSLRAFRKREFKANPRALQNLVEMGFPEKDAIDALRVGRNDQDAACDWLLGDRKTKPEEMEEGIDTNSSIYKAIMANPTVQLGLNNPRCLLAFLQMLESPFMTQQWLNDPETGPLLVQISRIYHSEKHSGTQSDSATKTTETMTLSSSISSSGSSDSSFASTSTQILSSQHNRTSQESLSIANSQMSRSESDPIGTRSRLPDNDTVDSRSRLPEDASSVSLGNSPMEGGSENDLRPSVARQQRDAGSSPVTMSRSSSSGKVKGDNKPKGR</sequence>
<evidence type="ECO:0000259" key="6">
    <source>
        <dbReference type="PROSITE" id="PS50053"/>
    </source>
</evidence>
<dbReference type="GO" id="GO:0005737">
    <property type="term" value="C:cytoplasm"/>
    <property type="evidence" value="ECO:0007669"/>
    <property type="project" value="UniProtKB-SubCell"/>
</dbReference>
<gene>
    <name evidence="7" type="ORF">KP79_PYT04606</name>
</gene>
<dbReference type="InterPro" id="IPR052476">
    <property type="entry name" value="UBAC1"/>
</dbReference>
<evidence type="ECO:0000256" key="4">
    <source>
        <dbReference type="SAM" id="MobiDB-lite"/>
    </source>
</evidence>
<dbReference type="InterPro" id="IPR041927">
    <property type="entry name" value="UBA2_UBAC1"/>
</dbReference>
<protein>
    <submittedName>
        <fullName evidence="7">Ubiquitin-associated domain-containing protein 1</fullName>
    </submittedName>
</protein>
<keyword evidence="8" id="KW-1185">Reference proteome</keyword>
<dbReference type="InterPro" id="IPR029071">
    <property type="entry name" value="Ubiquitin-like_domsf"/>
</dbReference>
<dbReference type="InterPro" id="IPR015940">
    <property type="entry name" value="UBA"/>
</dbReference>
<proteinExistence type="predicted"/>
<feature type="domain" description="Ubiquitin-like" evidence="6">
    <location>
        <begin position="14"/>
        <end position="94"/>
    </location>
</feature>
<feature type="compositionally biased region" description="Low complexity" evidence="4">
    <location>
        <begin position="518"/>
        <end position="529"/>
    </location>
</feature>
<feature type="compositionally biased region" description="Polar residues" evidence="4">
    <location>
        <begin position="436"/>
        <end position="459"/>
    </location>
</feature>
<comment type="subcellular location">
    <subcellularLocation>
        <location evidence="1">Cytoplasm</location>
    </subcellularLocation>
</comment>
<feature type="domain" description="UBA" evidence="5">
    <location>
        <begin position="186"/>
        <end position="226"/>
    </location>
</feature>
<evidence type="ECO:0000256" key="3">
    <source>
        <dbReference type="ARBA" id="ARBA00022737"/>
    </source>
</evidence>
<dbReference type="InterPro" id="IPR000626">
    <property type="entry name" value="Ubiquitin-like_dom"/>
</dbReference>
<dbReference type="Pfam" id="PF22562">
    <property type="entry name" value="UBA_7"/>
    <property type="match status" value="2"/>
</dbReference>
<dbReference type="Gene3D" id="1.10.260.100">
    <property type="match status" value="1"/>
</dbReference>
<evidence type="ECO:0000313" key="7">
    <source>
        <dbReference type="EMBL" id="OWF51590.1"/>
    </source>
</evidence>
<dbReference type="SUPFAM" id="SSF54236">
    <property type="entry name" value="Ubiquitin-like"/>
    <property type="match status" value="1"/>
</dbReference>
<feature type="region of interest" description="Disordered" evidence="4">
    <location>
        <begin position="229"/>
        <end position="265"/>
    </location>
</feature>
<dbReference type="SMART" id="SM00165">
    <property type="entry name" value="UBA"/>
    <property type="match status" value="2"/>
</dbReference>
<dbReference type="PROSITE" id="PS50030">
    <property type="entry name" value="UBA"/>
    <property type="match status" value="2"/>
</dbReference>
<dbReference type="EMBL" id="NEDP02002202">
    <property type="protein sequence ID" value="OWF51590.1"/>
    <property type="molecule type" value="Genomic_DNA"/>
</dbReference>
<dbReference type="STRING" id="6573.A0A210QS78"/>
<feature type="region of interest" description="Disordered" evidence="4">
    <location>
        <begin position="397"/>
        <end position="541"/>
    </location>
</feature>
<dbReference type="InterPro" id="IPR009060">
    <property type="entry name" value="UBA-like_sf"/>
</dbReference>
<dbReference type="CDD" id="cd14303">
    <property type="entry name" value="UBA1_KPC2"/>
    <property type="match status" value="1"/>
</dbReference>
<dbReference type="GO" id="GO:0000151">
    <property type="term" value="C:ubiquitin ligase complex"/>
    <property type="evidence" value="ECO:0007669"/>
    <property type="project" value="TreeGrafter"/>
</dbReference>
<comment type="caution">
    <text evidence="7">The sequence shown here is derived from an EMBL/GenBank/DDBJ whole genome shotgun (WGS) entry which is preliminary data.</text>
</comment>
<dbReference type="SUPFAM" id="SSF46934">
    <property type="entry name" value="UBA-like"/>
    <property type="match status" value="2"/>
</dbReference>
<evidence type="ECO:0000313" key="8">
    <source>
        <dbReference type="Proteomes" id="UP000242188"/>
    </source>
</evidence>
<dbReference type="Gene3D" id="3.10.20.90">
    <property type="entry name" value="Phosphatidylinositol 3-kinase Catalytic Subunit, Chain A, domain 1"/>
    <property type="match status" value="1"/>
</dbReference>
<dbReference type="InterPro" id="IPR057650">
    <property type="entry name" value="UBL_UBAC1"/>
</dbReference>
<dbReference type="CDD" id="cd14304">
    <property type="entry name" value="UBA2_KPC2"/>
    <property type="match status" value="1"/>
</dbReference>